<evidence type="ECO:0000256" key="1">
    <source>
        <dbReference type="ARBA" id="ARBA00010986"/>
    </source>
</evidence>
<dbReference type="RefSeq" id="WP_113960909.1">
    <property type="nucleotide sequence ID" value="NZ_QNRR01000010.1"/>
</dbReference>
<organism evidence="4 5">
    <name type="scientific">Roseimicrobium gellanilyticum</name>
    <dbReference type="NCBI Taxonomy" id="748857"/>
    <lineage>
        <taxon>Bacteria</taxon>
        <taxon>Pseudomonadati</taxon>
        <taxon>Verrucomicrobiota</taxon>
        <taxon>Verrucomicrobiia</taxon>
        <taxon>Verrucomicrobiales</taxon>
        <taxon>Verrucomicrobiaceae</taxon>
        <taxon>Roseimicrobium</taxon>
    </lineage>
</organism>
<dbReference type="InterPro" id="IPR048332">
    <property type="entry name" value="GD_AH_C"/>
</dbReference>
<keyword evidence="4" id="KW-0378">Hydrolase</keyword>
<dbReference type="OrthoDB" id="9804574at2"/>
<keyword evidence="2" id="KW-0456">Lyase</keyword>
<dbReference type="AlphaFoldDB" id="A0A366HD37"/>
<evidence type="ECO:0000259" key="3">
    <source>
        <dbReference type="SMART" id="SM00858"/>
    </source>
</evidence>
<dbReference type="Pfam" id="PF20629">
    <property type="entry name" value="GD_AH_C"/>
    <property type="match status" value="1"/>
</dbReference>
<dbReference type="GO" id="GO:0016787">
    <property type="term" value="F:hydrolase activity"/>
    <property type="evidence" value="ECO:0007669"/>
    <property type="project" value="UniProtKB-KW"/>
</dbReference>
<evidence type="ECO:0000313" key="4">
    <source>
        <dbReference type="EMBL" id="RBP39147.1"/>
    </source>
</evidence>
<proteinExistence type="inferred from homology"/>
<dbReference type="GO" id="GO:0019698">
    <property type="term" value="P:D-galacturonate catabolic process"/>
    <property type="evidence" value="ECO:0007669"/>
    <property type="project" value="TreeGrafter"/>
</dbReference>
<comment type="caution">
    <text evidence="4">The sequence shown here is derived from an EMBL/GenBank/DDBJ whole genome shotgun (WGS) entry which is preliminary data.</text>
</comment>
<protein>
    <submittedName>
        <fullName evidence="4">Altronate hydrolase</fullName>
    </submittedName>
</protein>
<gene>
    <name evidence="4" type="ORF">DES53_110171</name>
</gene>
<dbReference type="GO" id="GO:0016829">
    <property type="term" value="F:lyase activity"/>
    <property type="evidence" value="ECO:0007669"/>
    <property type="project" value="UniProtKB-KW"/>
</dbReference>
<dbReference type="SMART" id="SM00858">
    <property type="entry name" value="SAF"/>
    <property type="match status" value="1"/>
</dbReference>
<comment type="similarity">
    <text evidence="1">Belongs to the UxaA family.</text>
</comment>
<dbReference type="PANTHER" id="PTHR30536">
    <property type="entry name" value="ALTRONATE/GALACTARATE DEHYDRATASE"/>
    <property type="match status" value="1"/>
</dbReference>
<feature type="domain" description="SAF" evidence="3">
    <location>
        <begin position="11"/>
        <end position="82"/>
    </location>
</feature>
<sequence>MRSILRIHPADDLIVALQPLKAGHTYQLDHEAWSLPGDIGAKQKFAARNFAAGDRVTMYGVTVGRTTQAIAAGALVHTHNLKHDSDAFGGKQQEIAWSTPDVSRWKSRTFAGYKRPTGRAGSANYWVVIPLVFCENRNLNFMREALQTELGYKKTGPYQQFARQLAAMHQKGVSKSELEALAASIDETSTSKPLFPHVDGVKFLEHGLGCGGTRQDAEALCALLAGYIAHPNVAGATVLSLGCQHAQVSLLEKALADHHPHFAKPLHIFEQQKSASERDMMSRAIKTTFLGMAEANDLRREPCPISDLIVGVECGGSDGFSGISANPAIGHTADLLVALGGTAALSEFPELCGIEQELSNRCVTATLADRFVHLMRAYQRAAEACGSGFDANPSPGNIRDGLITDAIKSAGAAKKGGTSPVTDVLDYPEPITKPGLALVCTPGNDVESTTALAGAGCTVMLFSTGLGTPTGNPICPTLKISTNTELALRMGDVIDYDAGPIITGKKTVEQAGEEMLELTIATASGEYTPKAVALGQDDFLPWKRGVSL</sequence>
<name>A0A366HD37_9BACT</name>
<dbReference type="Pfam" id="PF04295">
    <property type="entry name" value="GD_AH_second"/>
    <property type="match status" value="1"/>
</dbReference>
<dbReference type="InterPro" id="IPR052172">
    <property type="entry name" value="UxaA_altronate/galactarate_dh"/>
</dbReference>
<dbReference type="Proteomes" id="UP000253426">
    <property type="component" value="Unassembled WGS sequence"/>
</dbReference>
<dbReference type="Gene3D" id="2.30.130.110">
    <property type="match status" value="1"/>
</dbReference>
<dbReference type="CDD" id="cd11613">
    <property type="entry name" value="SAF_AH_GD"/>
    <property type="match status" value="1"/>
</dbReference>
<dbReference type="EMBL" id="QNRR01000010">
    <property type="protein sequence ID" value="RBP39147.1"/>
    <property type="molecule type" value="Genomic_DNA"/>
</dbReference>
<dbReference type="InterPro" id="IPR007392">
    <property type="entry name" value="GD_AH_second"/>
</dbReference>
<evidence type="ECO:0000313" key="5">
    <source>
        <dbReference type="Proteomes" id="UP000253426"/>
    </source>
</evidence>
<keyword evidence="5" id="KW-1185">Reference proteome</keyword>
<accession>A0A366HD37</accession>
<dbReference type="InterPro" id="IPR044144">
    <property type="entry name" value="SAF_UxaA/GarD"/>
</dbReference>
<dbReference type="PANTHER" id="PTHR30536:SF5">
    <property type="entry name" value="ALTRONATE DEHYDRATASE"/>
    <property type="match status" value="1"/>
</dbReference>
<reference evidence="4 5" key="1">
    <citation type="submission" date="2018-06" db="EMBL/GenBank/DDBJ databases">
        <title>Genomic Encyclopedia of Type Strains, Phase IV (KMG-IV): sequencing the most valuable type-strain genomes for metagenomic binning, comparative biology and taxonomic classification.</title>
        <authorList>
            <person name="Goeker M."/>
        </authorList>
    </citation>
    <scope>NUCLEOTIDE SEQUENCE [LARGE SCALE GENOMIC DNA]</scope>
    <source>
        <strain evidence="4 5">DSM 25532</strain>
    </source>
</reference>
<dbReference type="InterPro" id="IPR013974">
    <property type="entry name" value="SAF"/>
</dbReference>
<evidence type="ECO:0000256" key="2">
    <source>
        <dbReference type="ARBA" id="ARBA00023239"/>
    </source>
</evidence>